<accession>A0A919MM55</accession>
<dbReference type="EMBL" id="BOMQ01000045">
    <property type="protein sequence ID" value="GIE50211.1"/>
    <property type="molecule type" value="Genomic_DNA"/>
</dbReference>
<sequence length="95" mass="10506">MSFLLTRDTTYAPGHGPMTIDGNFPATEALHPLCPSSGVVKLLHARLYRPLPPWQAIGARTYFRQTPAAPSSDGRFRVPDQIQRPPSHIRADQSV</sequence>
<name>A0A919MM55_9ACTN</name>
<organism evidence="2 3">
    <name type="scientific">Actinoplanes nipponensis</name>
    <dbReference type="NCBI Taxonomy" id="135950"/>
    <lineage>
        <taxon>Bacteria</taxon>
        <taxon>Bacillati</taxon>
        <taxon>Actinomycetota</taxon>
        <taxon>Actinomycetes</taxon>
        <taxon>Micromonosporales</taxon>
        <taxon>Micromonosporaceae</taxon>
        <taxon>Actinoplanes</taxon>
    </lineage>
</organism>
<keyword evidence="3" id="KW-1185">Reference proteome</keyword>
<evidence type="ECO:0000313" key="3">
    <source>
        <dbReference type="Proteomes" id="UP000647172"/>
    </source>
</evidence>
<feature type="region of interest" description="Disordered" evidence="1">
    <location>
        <begin position="67"/>
        <end position="95"/>
    </location>
</feature>
<reference evidence="2" key="1">
    <citation type="submission" date="2021-01" db="EMBL/GenBank/DDBJ databases">
        <title>Whole genome shotgun sequence of Actinoplanes nipponensis NBRC 14063.</title>
        <authorList>
            <person name="Komaki H."/>
            <person name="Tamura T."/>
        </authorList>
    </citation>
    <scope>NUCLEOTIDE SEQUENCE</scope>
    <source>
        <strain evidence="2">NBRC 14063</strain>
    </source>
</reference>
<dbReference type="Proteomes" id="UP000647172">
    <property type="component" value="Unassembled WGS sequence"/>
</dbReference>
<comment type="caution">
    <text evidence="2">The sequence shown here is derived from an EMBL/GenBank/DDBJ whole genome shotgun (WGS) entry which is preliminary data.</text>
</comment>
<dbReference type="AlphaFoldDB" id="A0A919MM55"/>
<protein>
    <submittedName>
        <fullName evidence="2">Uncharacterized protein</fullName>
    </submittedName>
</protein>
<evidence type="ECO:0000256" key="1">
    <source>
        <dbReference type="SAM" id="MobiDB-lite"/>
    </source>
</evidence>
<proteinExistence type="predicted"/>
<evidence type="ECO:0000313" key="2">
    <source>
        <dbReference type="EMBL" id="GIE50211.1"/>
    </source>
</evidence>
<gene>
    <name evidence="2" type="ORF">Ani05nite_37450</name>
</gene>